<dbReference type="AlphaFoldDB" id="A0A6G1LDV9"/>
<proteinExistence type="predicted"/>
<protein>
    <submittedName>
        <fullName evidence="1">Uncharacterized protein</fullName>
    </submittedName>
</protein>
<name>A0A6G1LDV9_9PEZI</name>
<organism evidence="1 2">
    <name type="scientific">Teratosphaeria nubilosa</name>
    <dbReference type="NCBI Taxonomy" id="161662"/>
    <lineage>
        <taxon>Eukaryota</taxon>
        <taxon>Fungi</taxon>
        <taxon>Dikarya</taxon>
        <taxon>Ascomycota</taxon>
        <taxon>Pezizomycotina</taxon>
        <taxon>Dothideomycetes</taxon>
        <taxon>Dothideomycetidae</taxon>
        <taxon>Mycosphaerellales</taxon>
        <taxon>Teratosphaeriaceae</taxon>
        <taxon>Teratosphaeria</taxon>
    </lineage>
</organism>
<evidence type="ECO:0000313" key="1">
    <source>
        <dbReference type="EMBL" id="KAF2770810.1"/>
    </source>
</evidence>
<keyword evidence="2" id="KW-1185">Reference proteome</keyword>
<sequence length="181" mass="20335">MRSNIIIQAVCLHHNRTIFPKSSRRYREIYAAYKTLTSRPIEPPPITLTIRCPPLLTTRRNVPQLIRRAPIACVQTRRVAVAEPVDGATAYLGFARHAEAAAPEAVFVAGPCDGSREHEENGDEESRSRHADELSCERRCCMTRAPSRFRLLERTQAESAVNTDTATAMMWQMTLSAAEEK</sequence>
<dbReference type="Proteomes" id="UP000799436">
    <property type="component" value="Unassembled WGS sequence"/>
</dbReference>
<reference evidence="1" key="1">
    <citation type="journal article" date="2020" name="Stud. Mycol.">
        <title>101 Dothideomycetes genomes: a test case for predicting lifestyles and emergence of pathogens.</title>
        <authorList>
            <person name="Haridas S."/>
            <person name="Albert R."/>
            <person name="Binder M."/>
            <person name="Bloem J."/>
            <person name="Labutti K."/>
            <person name="Salamov A."/>
            <person name="Andreopoulos B."/>
            <person name="Baker S."/>
            <person name="Barry K."/>
            <person name="Bills G."/>
            <person name="Bluhm B."/>
            <person name="Cannon C."/>
            <person name="Castanera R."/>
            <person name="Culley D."/>
            <person name="Daum C."/>
            <person name="Ezra D."/>
            <person name="Gonzalez J."/>
            <person name="Henrissat B."/>
            <person name="Kuo A."/>
            <person name="Liang C."/>
            <person name="Lipzen A."/>
            <person name="Lutzoni F."/>
            <person name="Magnuson J."/>
            <person name="Mondo S."/>
            <person name="Nolan M."/>
            <person name="Ohm R."/>
            <person name="Pangilinan J."/>
            <person name="Park H.-J."/>
            <person name="Ramirez L."/>
            <person name="Alfaro M."/>
            <person name="Sun H."/>
            <person name="Tritt A."/>
            <person name="Yoshinaga Y."/>
            <person name="Zwiers L.-H."/>
            <person name="Turgeon B."/>
            <person name="Goodwin S."/>
            <person name="Spatafora J."/>
            <person name="Crous P."/>
            <person name="Grigoriev I."/>
        </authorList>
    </citation>
    <scope>NUCLEOTIDE SEQUENCE</scope>
    <source>
        <strain evidence="1">CBS 116005</strain>
    </source>
</reference>
<gene>
    <name evidence="1" type="ORF">EJ03DRAFT_55833</name>
</gene>
<evidence type="ECO:0000313" key="2">
    <source>
        <dbReference type="Proteomes" id="UP000799436"/>
    </source>
</evidence>
<accession>A0A6G1LDV9</accession>
<dbReference type="EMBL" id="ML995823">
    <property type="protein sequence ID" value="KAF2770810.1"/>
    <property type="molecule type" value="Genomic_DNA"/>
</dbReference>